<dbReference type="RefSeq" id="WP_044197513.1">
    <property type="nucleotide sequence ID" value="NZ_JMCB01000022.1"/>
</dbReference>
<dbReference type="SMART" id="SM00240">
    <property type="entry name" value="FHA"/>
    <property type="match status" value="1"/>
</dbReference>
<evidence type="ECO:0000256" key="5">
    <source>
        <dbReference type="ARBA" id="ARBA00023163"/>
    </source>
</evidence>
<evidence type="ECO:0000256" key="4">
    <source>
        <dbReference type="ARBA" id="ARBA00023125"/>
    </source>
</evidence>
<dbReference type="PROSITE" id="PS50006">
    <property type="entry name" value="FHA_DOMAIN"/>
    <property type="match status" value="1"/>
</dbReference>
<dbReference type="GO" id="GO:0003677">
    <property type="term" value="F:DNA binding"/>
    <property type="evidence" value="ECO:0007669"/>
    <property type="project" value="UniProtKB-KW"/>
</dbReference>
<dbReference type="Pfam" id="PF00498">
    <property type="entry name" value="FHA"/>
    <property type="match status" value="1"/>
</dbReference>
<evidence type="ECO:0000259" key="7">
    <source>
        <dbReference type="PROSITE" id="PS50006"/>
    </source>
</evidence>
<feature type="region of interest" description="Disordered" evidence="6">
    <location>
        <begin position="1"/>
        <end position="24"/>
    </location>
</feature>
<dbReference type="FunFam" id="3.40.50.300:FF:000006">
    <property type="entry name" value="DNA-binding transcriptional regulator NtrC"/>
    <property type="match status" value="1"/>
</dbReference>
<comment type="caution">
    <text evidence="9">The sequence shown here is derived from an EMBL/GenBank/DDBJ whole genome shotgun (WGS) entry which is preliminary data.</text>
</comment>
<dbReference type="EMBL" id="JMCB01000022">
    <property type="protein sequence ID" value="KFE62366.1"/>
    <property type="molecule type" value="Genomic_DNA"/>
</dbReference>
<dbReference type="OrthoDB" id="5485507at2"/>
<dbReference type="Gene3D" id="1.10.8.60">
    <property type="match status" value="1"/>
</dbReference>
<gene>
    <name evidence="9" type="ORF">DB31_4076</name>
</gene>
<organism evidence="9 10">
    <name type="scientific">Hyalangium minutum</name>
    <dbReference type="NCBI Taxonomy" id="394096"/>
    <lineage>
        <taxon>Bacteria</taxon>
        <taxon>Pseudomonadati</taxon>
        <taxon>Myxococcota</taxon>
        <taxon>Myxococcia</taxon>
        <taxon>Myxococcales</taxon>
        <taxon>Cystobacterineae</taxon>
        <taxon>Archangiaceae</taxon>
        <taxon>Hyalangium</taxon>
    </lineage>
</organism>
<dbReference type="InterPro" id="IPR027417">
    <property type="entry name" value="P-loop_NTPase"/>
</dbReference>
<accession>A0A085W3V3</accession>
<dbReference type="PROSITE" id="PS00676">
    <property type="entry name" value="SIGMA54_INTERACT_2"/>
    <property type="match status" value="1"/>
</dbReference>
<dbReference type="InterPro" id="IPR009057">
    <property type="entry name" value="Homeodomain-like_sf"/>
</dbReference>
<dbReference type="InterPro" id="IPR002078">
    <property type="entry name" value="Sigma_54_int"/>
</dbReference>
<feature type="domain" description="FHA" evidence="7">
    <location>
        <begin position="53"/>
        <end position="102"/>
    </location>
</feature>
<dbReference type="AlphaFoldDB" id="A0A085W3V3"/>
<name>A0A085W3V3_9BACT</name>
<dbReference type="InterPro" id="IPR000253">
    <property type="entry name" value="FHA_dom"/>
</dbReference>
<protein>
    <submittedName>
        <fullName evidence="9">Sigma-54 dependent transcriptional regulator, Fis family protein</fullName>
    </submittedName>
</protein>
<dbReference type="GO" id="GO:0006355">
    <property type="term" value="P:regulation of DNA-templated transcription"/>
    <property type="evidence" value="ECO:0007669"/>
    <property type="project" value="InterPro"/>
</dbReference>
<dbReference type="Proteomes" id="UP000028725">
    <property type="component" value="Unassembled WGS sequence"/>
</dbReference>
<dbReference type="Gene3D" id="2.60.200.20">
    <property type="match status" value="1"/>
</dbReference>
<keyword evidence="10" id="KW-1185">Reference proteome</keyword>
<evidence type="ECO:0000256" key="3">
    <source>
        <dbReference type="ARBA" id="ARBA00023015"/>
    </source>
</evidence>
<dbReference type="PATRIC" id="fig|394096.3.peg.7811"/>
<dbReference type="CDD" id="cd00009">
    <property type="entry name" value="AAA"/>
    <property type="match status" value="1"/>
</dbReference>
<dbReference type="CDD" id="cd00060">
    <property type="entry name" value="FHA"/>
    <property type="match status" value="1"/>
</dbReference>
<dbReference type="Gene3D" id="1.10.10.60">
    <property type="entry name" value="Homeodomain-like"/>
    <property type="match status" value="1"/>
</dbReference>
<dbReference type="InterPro" id="IPR025944">
    <property type="entry name" value="Sigma_54_int_dom_CS"/>
</dbReference>
<keyword evidence="3" id="KW-0805">Transcription regulation</keyword>
<dbReference type="InterPro" id="IPR008984">
    <property type="entry name" value="SMAD_FHA_dom_sf"/>
</dbReference>
<dbReference type="Pfam" id="PF25601">
    <property type="entry name" value="AAA_lid_14"/>
    <property type="match status" value="1"/>
</dbReference>
<dbReference type="SUPFAM" id="SSF46689">
    <property type="entry name" value="Homeodomain-like"/>
    <property type="match status" value="1"/>
</dbReference>
<evidence type="ECO:0000256" key="6">
    <source>
        <dbReference type="SAM" id="MobiDB-lite"/>
    </source>
</evidence>
<dbReference type="PANTHER" id="PTHR32071">
    <property type="entry name" value="TRANSCRIPTIONAL REGULATORY PROTEIN"/>
    <property type="match status" value="1"/>
</dbReference>
<dbReference type="Gene3D" id="3.40.50.300">
    <property type="entry name" value="P-loop containing nucleotide triphosphate hydrolases"/>
    <property type="match status" value="1"/>
</dbReference>
<dbReference type="PROSITE" id="PS00688">
    <property type="entry name" value="SIGMA54_INTERACT_3"/>
    <property type="match status" value="1"/>
</dbReference>
<keyword evidence="5" id="KW-0804">Transcription</keyword>
<reference evidence="9 10" key="1">
    <citation type="submission" date="2014-04" db="EMBL/GenBank/DDBJ databases">
        <title>Genome assembly of Hyalangium minutum DSM 14724.</title>
        <authorList>
            <person name="Sharma G."/>
            <person name="Subramanian S."/>
        </authorList>
    </citation>
    <scope>NUCLEOTIDE SEQUENCE [LARGE SCALE GENOMIC DNA]</scope>
    <source>
        <strain evidence="9 10">DSM 14724</strain>
    </source>
</reference>
<evidence type="ECO:0000259" key="8">
    <source>
        <dbReference type="PROSITE" id="PS50045"/>
    </source>
</evidence>
<keyword evidence="4" id="KW-0238">DNA-binding</keyword>
<dbReference type="SUPFAM" id="SSF49879">
    <property type="entry name" value="SMAD/FHA domain"/>
    <property type="match status" value="1"/>
</dbReference>
<dbReference type="Pfam" id="PF00158">
    <property type="entry name" value="Sigma54_activat"/>
    <property type="match status" value="1"/>
</dbReference>
<evidence type="ECO:0000313" key="10">
    <source>
        <dbReference type="Proteomes" id="UP000028725"/>
    </source>
</evidence>
<keyword evidence="1" id="KW-0547">Nucleotide-binding</keyword>
<keyword evidence="2" id="KW-0067">ATP-binding</keyword>
<dbReference type="InterPro" id="IPR003593">
    <property type="entry name" value="AAA+_ATPase"/>
</dbReference>
<dbReference type="SUPFAM" id="SSF52540">
    <property type="entry name" value="P-loop containing nucleoside triphosphate hydrolases"/>
    <property type="match status" value="1"/>
</dbReference>
<proteinExistence type="predicted"/>
<dbReference type="PANTHER" id="PTHR32071:SF117">
    <property type="entry name" value="PTS-DEPENDENT DIHYDROXYACETONE KINASE OPERON REGULATORY PROTEIN-RELATED"/>
    <property type="match status" value="1"/>
</dbReference>
<dbReference type="PROSITE" id="PS50045">
    <property type="entry name" value="SIGMA54_INTERACT_4"/>
    <property type="match status" value="1"/>
</dbReference>
<evidence type="ECO:0000313" key="9">
    <source>
        <dbReference type="EMBL" id="KFE62366.1"/>
    </source>
</evidence>
<dbReference type="InterPro" id="IPR058031">
    <property type="entry name" value="AAA_lid_NorR"/>
</dbReference>
<feature type="domain" description="Sigma-54 factor interaction" evidence="8">
    <location>
        <begin position="142"/>
        <end position="371"/>
    </location>
</feature>
<evidence type="ECO:0000256" key="1">
    <source>
        <dbReference type="ARBA" id="ARBA00022741"/>
    </source>
</evidence>
<dbReference type="GO" id="GO:0005524">
    <property type="term" value="F:ATP binding"/>
    <property type="evidence" value="ECO:0007669"/>
    <property type="project" value="UniProtKB-KW"/>
</dbReference>
<sequence>MQDKPPHPEDPARQTLPHAQLGGQEPGRFRRFRLTVVEGTMVGATWESSADRGSVGSHPRNDFVLDEPTISRFHCELQAGPEGVTVRDMSSLNGVIVDGVRVKEAILRGGSLLHLGALVVRFDFSPESNQLRISEQTRFGTLVGTSVAMRAAFYLLEKAAASDATVLLEGETGTGKSQAAQALHEASPRKDRPFLVVDCTALPSQLLESELFGHERGAFTGAVSRRVGAFEEAAGGTIFLDEVGELPAELQPKLLHVLQDRQVRRVGSNVWQKVNVRIIAATHRNLRWLVNTGGFRADLFYRLAVVRIVMPGLRQRLEDLREVALAVLASLGASEEQRHALLSPEVLTRLQQWAWPGNVRELRNYLERCMVFEEAPSPSGDTNWSPSATGFPVDLSVPFTEARRQALMDFEHRYLSLLMETHQGHQTQAATAARMDRVYLYRLLRRHGIKR</sequence>
<feature type="compositionally biased region" description="Basic and acidic residues" evidence="6">
    <location>
        <begin position="1"/>
        <end position="12"/>
    </location>
</feature>
<dbReference type="STRING" id="394096.DB31_4076"/>
<dbReference type="SMART" id="SM00382">
    <property type="entry name" value="AAA"/>
    <property type="match status" value="1"/>
</dbReference>
<evidence type="ECO:0000256" key="2">
    <source>
        <dbReference type="ARBA" id="ARBA00022840"/>
    </source>
</evidence>
<dbReference type="InterPro" id="IPR025943">
    <property type="entry name" value="Sigma_54_int_dom_ATP-bd_2"/>
</dbReference>